<evidence type="ECO:0000259" key="5">
    <source>
        <dbReference type="Pfam" id="PF00561"/>
    </source>
</evidence>
<dbReference type="InterPro" id="IPR051601">
    <property type="entry name" value="Serine_prot/Carboxylest_S33"/>
</dbReference>
<reference evidence="7" key="1">
    <citation type="submission" date="2016-10" db="EMBL/GenBank/DDBJ databases">
        <authorList>
            <person name="Varghese N."/>
            <person name="Submissions S."/>
        </authorList>
    </citation>
    <scope>NUCLEOTIDE SEQUENCE [LARGE SCALE GENOMIC DNA]</scope>
    <source>
        <strain evidence="7">CGMCC 4.6609</strain>
    </source>
</reference>
<feature type="signal peptide" evidence="4">
    <location>
        <begin position="1"/>
        <end position="15"/>
    </location>
</feature>
<accession>A0A1H0X0Q8</accession>
<dbReference type="PANTHER" id="PTHR43248:SF29">
    <property type="entry name" value="TRIPEPTIDYL AMINOPEPTIDASE"/>
    <property type="match status" value="1"/>
</dbReference>
<comment type="similarity">
    <text evidence="1">Belongs to the peptidase S33 family.</text>
</comment>
<evidence type="ECO:0000313" key="6">
    <source>
        <dbReference type="EMBL" id="SDP96541.1"/>
    </source>
</evidence>
<name>A0A1H0X0Q8_9PSEU</name>
<protein>
    <submittedName>
        <fullName evidence="6">Alpha/beta hydrolase fold</fullName>
    </submittedName>
</protein>
<dbReference type="InterPro" id="IPR000073">
    <property type="entry name" value="AB_hydrolase_1"/>
</dbReference>
<dbReference type="EMBL" id="FNIX01000028">
    <property type="protein sequence ID" value="SDP96541.1"/>
    <property type="molecule type" value="Genomic_DNA"/>
</dbReference>
<dbReference type="Gene3D" id="3.40.50.1820">
    <property type="entry name" value="alpha/beta hydrolase"/>
    <property type="match status" value="1"/>
</dbReference>
<feature type="chain" id="PRO_5038792393" evidence="4">
    <location>
        <begin position="16"/>
        <end position="520"/>
    </location>
</feature>
<organism evidence="6 7">
    <name type="scientific">Lentzea jiangxiensis</name>
    <dbReference type="NCBI Taxonomy" id="641025"/>
    <lineage>
        <taxon>Bacteria</taxon>
        <taxon>Bacillati</taxon>
        <taxon>Actinomycetota</taxon>
        <taxon>Actinomycetes</taxon>
        <taxon>Pseudonocardiales</taxon>
        <taxon>Pseudonocardiaceae</taxon>
        <taxon>Lentzea</taxon>
    </lineage>
</organism>
<keyword evidence="7" id="KW-1185">Reference proteome</keyword>
<dbReference type="OrthoDB" id="3252468at2"/>
<dbReference type="PANTHER" id="PTHR43248">
    <property type="entry name" value="2-SUCCINYL-6-HYDROXY-2,4-CYCLOHEXADIENE-1-CARBOXYLATE SYNTHASE"/>
    <property type="match status" value="1"/>
</dbReference>
<dbReference type="Pfam" id="PF00561">
    <property type="entry name" value="Abhydrolase_1"/>
    <property type="match status" value="1"/>
</dbReference>
<gene>
    <name evidence="6" type="ORF">SAMN05421507_1287</name>
</gene>
<dbReference type="PROSITE" id="PS51257">
    <property type="entry name" value="PROKAR_LIPOPROTEIN"/>
    <property type="match status" value="1"/>
</dbReference>
<dbReference type="Proteomes" id="UP000199691">
    <property type="component" value="Unassembled WGS sequence"/>
</dbReference>
<dbReference type="GO" id="GO:0016787">
    <property type="term" value="F:hydrolase activity"/>
    <property type="evidence" value="ECO:0007669"/>
    <property type="project" value="UniProtKB-KW"/>
</dbReference>
<sequence length="520" mass="55351">MVRLLSVLLVIPLLASCTTIVEGTSKPGVTFEKPGPAGAVPAGLEEFYGQKLGWENCEPYATTGSSRDAYGKKRDVECTRLRVPLDYSKPTGDTITIGVLRYKATGQKIGSLLTNPGGPGASGMASAAGMVSAYRKTDLAARFDLVGFDPRGVGASEPAVRCLTGPERDAERLDLDIDTSPAGLAQTEQENRAYAEKCAAGTKFGAAMLANLGTRDVVKDMDVLRSALGDAKLSYVGYSYGTRIGTEYAETFPRNVRALILDGAVDPTQDQLASLVAQAAGFQKAFDEFVKWCRQKGECPLGDDANASFRQLTTPLIQKPVDVGSRKLSYNDAITAAIQAMYSEQLWPLLVNGLNELKNGKGTTLLRLADAYYDRDEQGEYSTITDAFNAVHCVDDLRLTDKNALLETQKQYKAAAPFLDDGNPPGAALDACAFWPAPVSATPAPPKADGIPPLLVISTTGDPATPYEAGVNLAKALNSRLLTFEGVQHTVFLQGDPCVDAAGVKYLIDQTLPADGTRCA</sequence>
<feature type="domain" description="AB hydrolase-1" evidence="5">
    <location>
        <begin position="112"/>
        <end position="495"/>
    </location>
</feature>
<dbReference type="InterPro" id="IPR029058">
    <property type="entry name" value="AB_hydrolase_fold"/>
</dbReference>
<evidence type="ECO:0000256" key="4">
    <source>
        <dbReference type="SAM" id="SignalP"/>
    </source>
</evidence>
<proteinExistence type="inferred from homology"/>
<dbReference type="RefSeq" id="WP_090104805.1">
    <property type="nucleotide sequence ID" value="NZ_FNIX01000028.1"/>
</dbReference>
<keyword evidence="3 6" id="KW-0378">Hydrolase</keyword>
<evidence type="ECO:0000313" key="7">
    <source>
        <dbReference type="Proteomes" id="UP000199691"/>
    </source>
</evidence>
<dbReference type="SUPFAM" id="SSF53474">
    <property type="entry name" value="alpha/beta-Hydrolases"/>
    <property type="match status" value="1"/>
</dbReference>
<evidence type="ECO:0000256" key="3">
    <source>
        <dbReference type="ARBA" id="ARBA00022801"/>
    </source>
</evidence>
<keyword evidence="2 4" id="KW-0732">Signal</keyword>
<dbReference type="STRING" id="641025.SAMN05421507_1287"/>
<dbReference type="AlphaFoldDB" id="A0A1H0X0Q8"/>
<evidence type="ECO:0000256" key="1">
    <source>
        <dbReference type="ARBA" id="ARBA00010088"/>
    </source>
</evidence>
<evidence type="ECO:0000256" key="2">
    <source>
        <dbReference type="ARBA" id="ARBA00022729"/>
    </source>
</evidence>